<reference evidence="9" key="1">
    <citation type="submission" date="2019-11" db="UniProtKB">
        <authorList>
            <consortium name="WormBaseParasite"/>
        </authorList>
    </citation>
    <scope>IDENTIFICATION</scope>
</reference>
<keyword evidence="4 8" id="KW-0812">Transmembrane</keyword>
<dbReference type="Pfam" id="PF01733">
    <property type="entry name" value="Nucleoside_tran"/>
    <property type="match status" value="1"/>
</dbReference>
<dbReference type="AlphaFoldDB" id="A0A5K3F9A7"/>
<dbReference type="InterPro" id="IPR036259">
    <property type="entry name" value="MFS_trans_sf"/>
</dbReference>
<comment type="similarity">
    <text evidence="2">Belongs to the SLC29A/ENT transporter (TC 2.A.57) family.</text>
</comment>
<name>A0A5K3F9A7_MESCO</name>
<feature type="transmembrane region" description="Helical" evidence="8">
    <location>
        <begin position="121"/>
        <end position="145"/>
    </location>
</feature>
<feature type="transmembrane region" description="Helical" evidence="8">
    <location>
        <begin position="482"/>
        <end position="503"/>
    </location>
</feature>
<feature type="transmembrane region" description="Helical" evidence="8">
    <location>
        <begin position="377"/>
        <end position="401"/>
    </location>
</feature>
<accession>A0A5K3F9A7</accession>
<feature type="transmembrane region" description="Helical" evidence="8">
    <location>
        <begin position="447"/>
        <end position="470"/>
    </location>
</feature>
<evidence type="ECO:0000256" key="7">
    <source>
        <dbReference type="SAM" id="MobiDB-lite"/>
    </source>
</evidence>
<comment type="subcellular location">
    <subcellularLocation>
        <location evidence="1">Membrane</location>
        <topology evidence="1">Multi-pass membrane protein</topology>
    </subcellularLocation>
</comment>
<dbReference type="PIRSF" id="PIRSF016379">
    <property type="entry name" value="ENT"/>
    <property type="match status" value="1"/>
</dbReference>
<keyword evidence="3" id="KW-0813">Transport</keyword>
<evidence type="ECO:0000313" key="9">
    <source>
        <dbReference type="WBParaSite" id="MCU_005981-RA"/>
    </source>
</evidence>
<proteinExistence type="inferred from homology"/>
<evidence type="ECO:0000256" key="5">
    <source>
        <dbReference type="ARBA" id="ARBA00022989"/>
    </source>
</evidence>
<dbReference type="GO" id="GO:0005337">
    <property type="term" value="F:nucleoside transmembrane transporter activity"/>
    <property type="evidence" value="ECO:0007669"/>
    <property type="project" value="InterPro"/>
</dbReference>
<evidence type="ECO:0000256" key="4">
    <source>
        <dbReference type="ARBA" id="ARBA00022692"/>
    </source>
</evidence>
<feature type="transmembrane region" description="Helical" evidence="8">
    <location>
        <begin position="60"/>
        <end position="81"/>
    </location>
</feature>
<dbReference type="SUPFAM" id="SSF103473">
    <property type="entry name" value="MFS general substrate transporter"/>
    <property type="match status" value="1"/>
</dbReference>
<feature type="transmembrane region" description="Helical" evidence="8">
    <location>
        <begin position="12"/>
        <end position="34"/>
    </location>
</feature>
<feature type="transmembrane region" description="Helical" evidence="8">
    <location>
        <begin position="157"/>
        <end position="179"/>
    </location>
</feature>
<feature type="transmembrane region" description="Helical" evidence="8">
    <location>
        <begin position="339"/>
        <end position="357"/>
    </location>
</feature>
<feature type="compositionally biased region" description="Basic and acidic residues" evidence="7">
    <location>
        <begin position="282"/>
        <end position="302"/>
    </location>
</feature>
<evidence type="ECO:0000256" key="8">
    <source>
        <dbReference type="SAM" id="Phobius"/>
    </source>
</evidence>
<dbReference type="WBParaSite" id="MCU_005981-RA">
    <property type="protein sequence ID" value="MCU_005981-RA"/>
    <property type="gene ID" value="MCU_005981"/>
</dbReference>
<dbReference type="PANTHER" id="PTHR10332">
    <property type="entry name" value="EQUILIBRATIVE NUCLEOSIDE TRANSPORTER"/>
    <property type="match status" value="1"/>
</dbReference>
<protein>
    <submittedName>
        <fullName evidence="9">Equilibrative nucleoside transporter 1</fullName>
    </submittedName>
</protein>
<dbReference type="PANTHER" id="PTHR10332:SF80">
    <property type="entry name" value="EQUILIBRATIVE NUCLEOSIDE TRANSPORTER 2, ISOFORM A"/>
    <property type="match status" value="1"/>
</dbReference>
<dbReference type="GO" id="GO:0005886">
    <property type="term" value="C:plasma membrane"/>
    <property type="evidence" value="ECO:0007669"/>
    <property type="project" value="TreeGrafter"/>
</dbReference>
<feature type="region of interest" description="Disordered" evidence="7">
    <location>
        <begin position="281"/>
        <end position="302"/>
    </location>
</feature>
<dbReference type="InterPro" id="IPR002259">
    <property type="entry name" value="Eqnu_transpt"/>
</dbReference>
<keyword evidence="6 8" id="KW-0472">Membrane</keyword>
<evidence type="ECO:0000256" key="1">
    <source>
        <dbReference type="ARBA" id="ARBA00004141"/>
    </source>
</evidence>
<evidence type="ECO:0000256" key="6">
    <source>
        <dbReference type="ARBA" id="ARBA00023136"/>
    </source>
</evidence>
<keyword evidence="5 8" id="KW-1133">Transmembrane helix</keyword>
<organism evidence="9">
    <name type="scientific">Mesocestoides corti</name>
    <name type="common">Flatworm</name>
    <dbReference type="NCBI Taxonomy" id="53468"/>
    <lineage>
        <taxon>Eukaryota</taxon>
        <taxon>Metazoa</taxon>
        <taxon>Spiralia</taxon>
        <taxon>Lophotrochozoa</taxon>
        <taxon>Platyhelminthes</taxon>
        <taxon>Cestoda</taxon>
        <taxon>Eucestoda</taxon>
        <taxon>Cyclophyllidea</taxon>
        <taxon>Mesocestoididae</taxon>
        <taxon>Mesocestoides</taxon>
    </lineage>
</organism>
<feature type="transmembrane region" description="Helical" evidence="8">
    <location>
        <begin position="93"/>
        <end position="115"/>
    </location>
</feature>
<evidence type="ECO:0000256" key="2">
    <source>
        <dbReference type="ARBA" id="ARBA00007965"/>
    </source>
</evidence>
<sequence length="509" mass="57059">MTFGKGKPPKDRFFLAYICFVLHGIGFLLPWNVFINAREYFVDYKLNTKSSATSDYRINFLSYIAIGAQLPNLLMGAWNTFFQSKSSASNPTIRFLIVMSLEFVILLFTTILVFVDTSQVPALFFGLTMVSVVLINCCVGIHQTLTFGLAAYLPMRYSNAVIIGSNTCGVFVASVNMIAKGISQLWGKTEKSIIIATTSYFSVGTLYVVICIASYLLMQRLEFVRYYLDFASSADGKDDEEGDLISKTHEKRDSIPISDEDADNSSTKPTVSKFVESASFDNEERGDNKEGKAQGDIKDDSSKTTTLRNCFAVCCYSKAEGRVKCTEYWGRYVETFKECWVQCLTVWMVFTCTLSVFPAIQATVRPISPDYFIPENWFADVTCYFFFNLFAMLGCVVSSWVKFPGPRFLWIPVLIRMVIFIPYFMVSNYLPTGPGGRRMPLWVKNDHVYVVGSVVFAFTNGYFSSLAMMYAPSKSPPERAGLAGLLASFFLILGVFCGCYITRGLVALL</sequence>
<feature type="transmembrane region" description="Helical" evidence="8">
    <location>
        <begin position="199"/>
        <end position="218"/>
    </location>
</feature>
<evidence type="ECO:0000256" key="3">
    <source>
        <dbReference type="ARBA" id="ARBA00022448"/>
    </source>
</evidence>
<feature type="transmembrane region" description="Helical" evidence="8">
    <location>
        <begin position="408"/>
        <end position="427"/>
    </location>
</feature>